<feature type="transmembrane region" description="Helical" evidence="2">
    <location>
        <begin position="57"/>
        <end position="77"/>
    </location>
</feature>
<accession>A0ABQ9ERJ1</accession>
<evidence type="ECO:0000256" key="1">
    <source>
        <dbReference type="ARBA" id="ARBA00023157"/>
    </source>
</evidence>
<evidence type="ECO:0000256" key="2">
    <source>
        <dbReference type="SAM" id="Phobius"/>
    </source>
</evidence>
<dbReference type="InterPro" id="IPR004156">
    <property type="entry name" value="OATP"/>
</dbReference>
<dbReference type="PANTHER" id="PTHR11388:SF100">
    <property type="entry name" value="SOLUTE CARRIER ORGANIC ANION TRANSPORTER FAMILY MEMBER 4A1"/>
    <property type="match status" value="1"/>
</dbReference>
<feature type="transmembrane region" description="Helical" evidence="2">
    <location>
        <begin position="148"/>
        <end position="169"/>
    </location>
</feature>
<dbReference type="PANTHER" id="PTHR11388">
    <property type="entry name" value="ORGANIC ANION TRANSPORTER"/>
    <property type="match status" value="1"/>
</dbReference>
<gene>
    <name evidence="3" type="ORF">KUTeg_014593</name>
</gene>
<keyword evidence="2" id="KW-1133">Transmembrane helix</keyword>
<comment type="caution">
    <text evidence="3">The sequence shown here is derived from an EMBL/GenBank/DDBJ whole genome shotgun (WGS) entry which is preliminary data.</text>
</comment>
<organism evidence="3 4">
    <name type="scientific">Tegillarca granosa</name>
    <name type="common">Malaysian cockle</name>
    <name type="synonym">Anadara granosa</name>
    <dbReference type="NCBI Taxonomy" id="220873"/>
    <lineage>
        <taxon>Eukaryota</taxon>
        <taxon>Metazoa</taxon>
        <taxon>Spiralia</taxon>
        <taxon>Lophotrochozoa</taxon>
        <taxon>Mollusca</taxon>
        <taxon>Bivalvia</taxon>
        <taxon>Autobranchia</taxon>
        <taxon>Pteriomorphia</taxon>
        <taxon>Arcoida</taxon>
        <taxon>Arcoidea</taxon>
        <taxon>Arcidae</taxon>
        <taxon>Tegillarca</taxon>
    </lineage>
</organism>
<dbReference type="InterPro" id="IPR036259">
    <property type="entry name" value="MFS_trans_sf"/>
</dbReference>
<feature type="non-terminal residue" evidence="3">
    <location>
        <position position="188"/>
    </location>
</feature>
<keyword evidence="2" id="KW-0812">Transmembrane</keyword>
<keyword evidence="2" id="KW-0472">Membrane</keyword>
<keyword evidence="1" id="KW-1015">Disulfide bond</keyword>
<evidence type="ECO:0000313" key="4">
    <source>
        <dbReference type="Proteomes" id="UP001217089"/>
    </source>
</evidence>
<dbReference type="EMBL" id="JARBDR010000706">
    <property type="protein sequence ID" value="KAJ8307854.1"/>
    <property type="molecule type" value="Genomic_DNA"/>
</dbReference>
<proteinExistence type="predicted"/>
<keyword evidence="4" id="KW-1185">Reference proteome</keyword>
<evidence type="ECO:0000313" key="3">
    <source>
        <dbReference type="EMBL" id="KAJ8307854.1"/>
    </source>
</evidence>
<feature type="transmembrane region" description="Helical" evidence="2">
    <location>
        <begin position="83"/>
        <end position="100"/>
    </location>
</feature>
<dbReference type="Proteomes" id="UP001217089">
    <property type="component" value="Unassembled WGS sequence"/>
</dbReference>
<reference evidence="3 4" key="1">
    <citation type="submission" date="2022-12" db="EMBL/GenBank/DDBJ databases">
        <title>Chromosome-level genome of Tegillarca granosa.</title>
        <authorList>
            <person name="Kim J."/>
        </authorList>
    </citation>
    <scope>NUCLEOTIDE SEQUENCE [LARGE SCALE GENOMIC DNA]</scope>
    <source>
        <strain evidence="3">Teg-2019</strain>
        <tissue evidence="3">Adductor muscle</tissue>
    </source>
</reference>
<dbReference type="SUPFAM" id="SSF103473">
    <property type="entry name" value="MFS general substrate transporter"/>
    <property type="match status" value="1"/>
</dbReference>
<name>A0ABQ9ERJ1_TEGGR</name>
<protein>
    <submittedName>
        <fullName evidence="3">Uncharacterized protein</fullName>
    </submittedName>
</protein>
<dbReference type="Pfam" id="PF03137">
    <property type="entry name" value="OATP"/>
    <property type="match status" value="1"/>
</dbReference>
<sequence>MMRYMPIPYLLTFFKVCTVKDKYLYITITSGVVFLEKNVGKFLTLDITPEDPRWVGAWWLGFLAGSIMFLSISIPLFGFGKELPVYFVLFVIACIVFSEAEEIRLTRVSQVHKNKADDILSHSEVTGSLSSLKDLPKTALMLLRNSPFLLVTLAGAVEALTVSGFSTFMPKFIQNQFGVTASKASILG</sequence>